<dbReference type="SMART" id="SM00109">
    <property type="entry name" value="C1"/>
    <property type="match status" value="2"/>
</dbReference>
<dbReference type="Proteomes" id="UP000887560">
    <property type="component" value="Unplaced"/>
</dbReference>
<dbReference type="PANTHER" id="PTHR11255">
    <property type="entry name" value="DIACYLGLYCEROL KINASE"/>
    <property type="match status" value="1"/>
</dbReference>
<dbReference type="InterPro" id="IPR002048">
    <property type="entry name" value="EF_hand_dom"/>
</dbReference>
<dbReference type="InterPro" id="IPR018247">
    <property type="entry name" value="EF_Hand_1_Ca_BS"/>
</dbReference>
<evidence type="ECO:0000313" key="8">
    <source>
        <dbReference type="WBParaSite" id="scf7180000419746.g4256"/>
    </source>
</evidence>
<feature type="domain" description="EF-hand" evidence="6">
    <location>
        <begin position="13"/>
        <end position="48"/>
    </location>
</feature>
<dbReference type="PANTHER" id="PTHR11255:SF48">
    <property type="entry name" value="DIACYLGLYCEROL KINASE 1"/>
    <property type="match status" value="1"/>
</dbReference>
<keyword evidence="2" id="KW-0862">Zinc</keyword>
<dbReference type="InterPro" id="IPR046349">
    <property type="entry name" value="C1-like_sf"/>
</dbReference>
<name>A0A915NRP0_9BILA</name>
<proteinExistence type="predicted"/>
<organism evidence="7 8">
    <name type="scientific">Meloidogyne floridensis</name>
    <dbReference type="NCBI Taxonomy" id="298350"/>
    <lineage>
        <taxon>Eukaryota</taxon>
        <taxon>Metazoa</taxon>
        <taxon>Ecdysozoa</taxon>
        <taxon>Nematoda</taxon>
        <taxon>Chromadorea</taxon>
        <taxon>Rhabditida</taxon>
        <taxon>Tylenchina</taxon>
        <taxon>Tylenchomorpha</taxon>
        <taxon>Tylenchoidea</taxon>
        <taxon>Meloidogynidae</taxon>
        <taxon>Meloidogyninae</taxon>
        <taxon>Meloidogyne</taxon>
    </lineage>
</organism>
<dbReference type="PROSITE" id="PS50222">
    <property type="entry name" value="EF_HAND_2"/>
    <property type="match status" value="1"/>
</dbReference>
<dbReference type="GO" id="GO:0004143">
    <property type="term" value="F:ATP-dependent diacylglycerol kinase activity"/>
    <property type="evidence" value="ECO:0007669"/>
    <property type="project" value="InterPro"/>
</dbReference>
<feature type="region of interest" description="Disordered" evidence="4">
    <location>
        <begin position="190"/>
        <end position="210"/>
    </location>
</feature>
<dbReference type="InterPro" id="IPR002219">
    <property type="entry name" value="PKC_DAG/PE"/>
</dbReference>
<dbReference type="InterPro" id="IPR037607">
    <property type="entry name" value="DGK"/>
</dbReference>
<feature type="domain" description="Phorbol-ester/DAG-type" evidence="5">
    <location>
        <begin position="98"/>
        <end position="144"/>
    </location>
</feature>
<dbReference type="GO" id="GO:0005886">
    <property type="term" value="C:plasma membrane"/>
    <property type="evidence" value="ECO:0007669"/>
    <property type="project" value="TreeGrafter"/>
</dbReference>
<evidence type="ECO:0000313" key="7">
    <source>
        <dbReference type="Proteomes" id="UP000887560"/>
    </source>
</evidence>
<dbReference type="Gene3D" id="3.30.60.20">
    <property type="match status" value="2"/>
</dbReference>
<dbReference type="GO" id="GO:0007165">
    <property type="term" value="P:signal transduction"/>
    <property type="evidence" value="ECO:0007669"/>
    <property type="project" value="InterPro"/>
</dbReference>
<dbReference type="GO" id="GO:0005509">
    <property type="term" value="F:calcium ion binding"/>
    <property type="evidence" value="ECO:0007669"/>
    <property type="project" value="InterPro"/>
</dbReference>
<protein>
    <submittedName>
        <fullName evidence="8">Uncharacterized protein</fullName>
    </submittedName>
</protein>
<dbReference type="SUPFAM" id="SSF57889">
    <property type="entry name" value="Cysteine-rich domain"/>
    <property type="match status" value="2"/>
</dbReference>
<dbReference type="InterPro" id="IPR011992">
    <property type="entry name" value="EF-hand-dom_pair"/>
</dbReference>
<dbReference type="CDD" id="cd20851">
    <property type="entry name" value="C1_DGK_typeI_like_rpt2"/>
    <property type="match status" value="1"/>
</dbReference>
<keyword evidence="7" id="KW-1185">Reference proteome</keyword>
<accession>A0A915NRP0</accession>
<dbReference type="PROSITE" id="PS50081">
    <property type="entry name" value="ZF_DAG_PE_2"/>
    <property type="match status" value="2"/>
</dbReference>
<reference evidence="8" key="1">
    <citation type="submission" date="2022-11" db="UniProtKB">
        <authorList>
            <consortium name="WormBaseParasite"/>
        </authorList>
    </citation>
    <scope>IDENTIFICATION</scope>
</reference>
<dbReference type="Pfam" id="PF00130">
    <property type="entry name" value="C1_1"/>
    <property type="match status" value="2"/>
</dbReference>
<keyword evidence="3" id="KW-0106">Calcium</keyword>
<evidence type="ECO:0000259" key="6">
    <source>
        <dbReference type="PROSITE" id="PS50222"/>
    </source>
</evidence>
<feature type="compositionally biased region" description="Low complexity" evidence="4">
    <location>
        <begin position="190"/>
        <end position="206"/>
    </location>
</feature>
<evidence type="ECO:0000256" key="2">
    <source>
        <dbReference type="ARBA" id="ARBA00022833"/>
    </source>
</evidence>
<dbReference type="PROSITE" id="PS00018">
    <property type="entry name" value="EF_HAND_1"/>
    <property type="match status" value="1"/>
</dbReference>
<evidence type="ECO:0000259" key="5">
    <source>
        <dbReference type="PROSITE" id="PS50081"/>
    </source>
</evidence>
<keyword evidence="1" id="KW-0479">Metal-binding</keyword>
<dbReference type="WBParaSite" id="scf7180000419746.g4256">
    <property type="protein sequence ID" value="scf7180000419746.g4256"/>
    <property type="gene ID" value="scf7180000419746.g4256"/>
</dbReference>
<dbReference type="PROSITE" id="PS00479">
    <property type="entry name" value="ZF_DAG_PE_1"/>
    <property type="match status" value="1"/>
</dbReference>
<evidence type="ECO:0000256" key="1">
    <source>
        <dbReference type="ARBA" id="ARBA00022723"/>
    </source>
</evidence>
<evidence type="ECO:0000256" key="4">
    <source>
        <dbReference type="SAM" id="MobiDB-lite"/>
    </source>
</evidence>
<evidence type="ECO:0000256" key="3">
    <source>
        <dbReference type="ARBA" id="ARBA00022837"/>
    </source>
</evidence>
<feature type="domain" description="Phorbol-ester/DAG-type" evidence="5">
    <location>
        <begin position="29"/>
        <end position="80"/>
    </location>
</feature>
<dbReference type="AlphaFoldDB" id="A0A915NRP0"/>
<dbReference type="SUPFAM" id="SSF47473">
    <property type="entry name" value="EF-hand"/>
    <property type="match status" value="1"/>
</dbReference>
<sequence>MNVARYQQWDTIELEPILRQMMQEIDYDNDGIVSLEEWKPTYCNVCLNMLVGWGGKQGLACSLCKYTVHERCVHSASNNCIHTYNSNASSMREQPIQQHHWMDSNCAGKCSKCKANVGIFQGRHCRWCKNLLHSKCIPLWPTACDFGQLAASILPPVNIIPTFLDRSSTSATTNNTSATVSTITTILPSTSQQQQQSQNTATINNNGASGGPLQLKTIPLSPNSRSRPLLVLNNPKSGGRQGELIFRKYAYNLIKDGSELGLNLFKSLKNYNVLGWIWNCWMGIRINGQSSSFFVIMERFLDKGLIPDTGTNGYRDRLIPDTGTNGYRDRLIPDTGTNGYRDRLIPDTGTTGYWDRLIPDTGTNGYRD</sequence>